<proteinExistence type="predicted"/>
<feature type="transmembrane region" description="Helical" evidence="6">
    <location>
        <begin position="186"/>
        <end position="207"/>
    </location>
</feature>
<evidence type="ECO:0000256" key="5">
    <source>
        <dbReference type="ARBA" id="ARBA00023136"/>
    </source>
</evidence>
<keyword evidence="4 6" id="KW-1133">Transmembrane helix</keyword>
<feature type="transmembrane region" description="Helical" evidence="6">
    <location>
        <begin position="69"/>
        <end position="88"/>
    </location>
</feature>
<evidence type="ECO:0000313" key="8">
    <source>
        <dbReference type="Proteomes" id="UP001274321"/>
    </source>
</evidence>
<feature type="transmembrane region" description="Helical" evidence="6">
    <location>
        <begin position="149"/>
        <end position="174"/>
    </location>
</feature>
<dbReference type="PANTHER" id="PTHR30086">
    <property type="entry name" value="ARGININE EXPORTER PROTEIN ARGO"/>
    <property type="match status" value="1"/>
</dbReference>
<name>A0ABU4RND4_9HYPH</name>
<comment type="subcellular location">
    <subcellularLocation>
        <location evidence="1">Cell membrane</location>
        <topology evidence="1">Multi-pass membrane protein</topology>
    </subcellularLocation>
</comment>
<keyword evidence="5 6" id="KW-0472">Membrane</keyword>
<comment type="caution">
    <text evidence="7">The sequence shown here is derived from an EMBL/GenBank/DDBJ whole genome shotgun (WGS) entry which is preliminary data.</text>
</comment>
<dbReference type="PIRSF" id="PIRSF006324">
    <property type="entry name" value="LeuE"/>
    <property type="match status" value="1"/>
</dbReference>
<accession>A0ABU4RND4</accession>
<dbReference type="InterPro" id="IPR001123">
    <property type="entry name" value="LeuE-type"/>
</dbReference>
<evidence type="ECO:0000256" key="6">
    <source>
        <dbReference type="SAM" id="Phobius"/>
    </source>
</evidence>
<keyword evidence="2" id="KW-1003">Cell membrane</keyword>
<keyword evidence="8" id="KW-1185">Reference proteome</keyword>
<evidence type="ECO:0000256" key="3">
    <source>
        <dbReference type="ARBA" id="ARBA00022692"/>
    </source>
</evidence>
<dbReference type="EMBL" id="JAXAFJ010000004">
    <property type="protein sequence ID" value="MDX6806111.1"/>
    <property type="molecule type" value="Genomic_DNA"/>
</dbReference>
<feature type="transmembrane region" description="Helical" evidence="6">
    <location>
        <begin position="6"/>
        <end position="28"/>
    </location>
</feature>
<dbReference type="PANTHER" id="PTHR30086:SF21">
    <property type="entry name" value="TRANSPORT PROTEIN"/>
    <property type="match status" value="1"/>
</dbReference>
<dbReference type="RefSeq" id="WP_319844234.1">
    <property type="nucleotide sequence ID" value="NZ_JAXAFJ010000004.1"/>
</dbReference>
<evidence type="ECO:0000256" key="1">
    <source>
        <dbReference type="ARBA" id="ARBA00004651"/>
    </source>
</evidence>
<dbReference type="Proteomes" id="UP001274321">
    <property type="component" value="Unassembled WGS sequence"/>
</dbReference>
<reference evidence="7 8" key="1">
    <citation type="submission" date="2023-11" db="EMBL/GenBank/DDBJ databases">
        <authorList>
            <person name="Bao R."/>
        </authorList>
    </citation>
    <scope>NUCLEOTIDE SEQUENCE [LARGE SCALE GENOMIC DNA]</scope>
    <source>
        <strain evidence="7 8">PJ23</strain>
    </source>
</reference>
<dbReference type="Pfam" id="PF01810">
    <property type="entry name" value="LysE"/>
    <property type="match status" value="1"/>
</dbReference>
<gene>
    <name evidence="7" type="ORF">SCD90_08540</name>
</gene>
<sequence>MNAAELATLWTVFTVSLIVPGADFFCVVRESVAFGRRAGMLSALGVATALMIHTGYTVLGIGLLVSQSILLFNLIKWAGVAYLVFIGWKSLRSATIADADLSEPGLTDAKFRPAYRSFGIGFLTNLLNPKATLFFVALFTAIVSHQTPLAWQAGYGAILAACAAFWFTLVAVFFTTPAIRLGFVRFGHWFSRITGLIFIGLGIRLALQRAP</sequence>
<keyword evidence="3 6" id="KW-0812">Transmembrane</keyword>
<evidence type="ECO:0000256" key="4">
    <source>
        <dbReference type="ARBA" id="ARBA00022989"/>
    </source>
</evidence>
<feature type="transmembrane region" description="Helical" evidence="6">
    <location>
        <begin position="40"/>
        <end position="63"/>
    </location>
</feature>
<evidence type="ECO:0000313" key="7">
    <source>
        <dbReference type="EMBL" id="MDX6806111.1"/>
    </source>
</evidence>
<protein>
    <submittedName>
        <fullName evidence="7">LysE family transporter</fullName>
    </submittedName>
</protein>
<evidence type="ECO:0000256" key="2">
    <source>
        <dbReference type="ARBA" id="ARBA00022475"/>
    </source>
</evidence>
<organism evidence="7 8">
    <name type="scientific">Terrihabitans rhizophilus</name>
    <dbReference type="NCBI Taxonomy" id="3092662"/>
    <lineage>
        <taxon>Bacteria</taxon>
        <taxon>Pseudomonadati</taxon>
        <taxon>Pseudomonadota</taxon>
        <taxon>Alphaproteobacteria</taxon>
        <taxon>Hyphomicrobiales</taxon>
        <taxon>Terrihabitans</taxon>
    </lineage>
</organism>
<feature type="transmembrane region" description="Helical" evidence="6">
    <location>
        <begin position="120"/>
        <end position="143"/>
    </location>
</feature>